<organism evidence="1 2">
    <name type="scientific">Dermatophagoides farinae</name>
    <name type="common">American house dust mite</name>
    <dbReference type="NCBI Taxonomy" id="6954"/>
    <lineage>
        <taxon>Eukaryota</taxon>
        <taxon>Metazoa</taxon>
        <taxon>Ecdysozoa</taxon>
        <taxon>Arthropoda</taxon>
        <taxon>Chelicerata</taxon>
        <taxon>Arachnida</taxon>
        <taxon>Acari</taxon>
        <taxon>Acariformes</taxon>
        <taxon>Sarcoptiformes</taxon>
        <taxon>Astigmata</taxon>
        <taxon>Psoroptidia</taxon>
        <taxon>Analgoidea</taxon>
        <taxon>Pyroglyphidae</taxon>
        <taxon>Dermatophagoidinae</taxon>
        <taxon>Dermatophagoides</taxon>
    </lineage>
</organism>
<dbReference type="Proteomes" id="UP000790347">
    <property type="component" value="Unassembled WGS sequence"/>
</dbReference>
<evidence type="ECO:0000313" key="2">
    <source>
        <dbReference type="Proteomes" id="UP000790347"/>
    </source>
</evidence>
<protein>
    <submittedName>
        <fullName evidence="1">Uncharacterized protein</fullName>
    </submittedName>
</protein>
<dbReference type="EMBL" id="ASGP02000003">
    <property type="protein sequence ID" value="KAH9516346.1"/>
    <property type="molecule type" value="Genomic_DNA"/>
</dbReference>
<evidence type="ECO:0000313" key="1">
    <source>
        <dbReference type="EMBL" id="KAH9516346.1"/>
    </source>
</evidence>
<keyword evidence="2" id="KW-1185">Reference proteome</keyword>
<comment type="caution">
    <text evidence="1">The sequence shown here is derived from an EMBL/GenBank/DDBJ whole genome shotgun (WGS) entry which is preliminary data.</text>
</comment>
<reference evidence="1" key="1">
    <citation type="submission" date="2013-05" db="EMBL/GenBank/DDBJ databases">
        <authorList>
            <person name="Yim A.K.Y."/>
            <person name="Chan T.F."/>
            <person name="Ji K.M."/>
            <person name="Liu X.Y."/>
            <person name="Zhou J.W."/>
            <person name="Li R.Q."/>
            <person name="Yang K.Y."/>
            <person name="Li J."/>
            <person name="Li M."/>
            <person name="Law P.T.W."/>
            <person name="Wu Y.L."/>
            <person name="Cai Z.L."/>
            <person name="Qin H."/>
            <person name="Bao Y."/>
            <person name="Leung R.K.K."/>
            <person name="Ng P.K.S."/>
            <person name="Zou J."/>
            <person name="Zhong X.J."/>
            <person name="Ran P.X."/>
            <person name="Zhong N.S."/>
            <person name="Liu Z.G."/>
            <person name="Tsui S.K.W."/>
        </authorList>
    </citation>
    <scope>NUCLEOTIDE SEQUENCE</scope>
    <source>
        <strain evidence="1">Derf</strain>
        <tissue evidence="1">Whole organism</tissue>
    </source>
</reference>
<name>A0A922I1I2_DERFA</name>
<dbReference type="AlphaFoldDB" id="A0A922I1I2"/>
<proteinExistence type="predicted"/>
<gene>
    <name evidence="1" type="ORF">DERF_007093</name>
</gene>
<accession>A0A922I1I2</accession>
<sequence length="86" mass="9650">MAICSDFFPALGVVARTDVIVLVFATHINTTGIQNLKLNYQSSSSSTTKTTTMGNLMIKYSQETKIKDFQERTFLMNSISLKTIFF</sequence>
<reference evidence="1" key="2">
    <citation type="journal article" date="2022" name="Res Sq">
        <title>Comparative Genomics Reveals Insights into the Divergent Evolution of Astigmatic Mites and Household Pest Adaptations.</title>
        <authorList>
            <person name="Xiong Q."/>
            <person name="Wan A.T.-Y."/>
            <person name="Liu X.-Y."/>
            <person name="Fung C.S.-H."/>
            <person name="Xiao X."/>
            <person name="Malainual N."/>
            <person name="Hou J."/>
            <person name="Wang L."/>
            <person name="Wang M."/>
            <person name="Yang K."/>
            <person name="Cui Y."/>
            <person name="Leung E."/>
            <person name="Nong W."/>
            <person name="Shin S.-K."/>
            <person name="Au S."/>
            <person name="Jeong K.Y."/>
            <person name="Chew F.T."/>
            <person name="Hui J."/>
            <person name="Leung T.F."/>
            <person name="Tungtrongchitr A."/>
            <person name="Zhong N."/>
            <person name="Liu Z."/>
            <person name="Tsui S."/>
        </authorList>
    </citation>
    <scope>NUCLEOTIDE SEQUENCE</scope>
    <source>
        <strain evidence="1">Derf</strain>
        <tissue evidence="1">Whole organism</tissue>
    </source>
</reference>